<dbReference type="PATRIC" id="fig|1579979.3.peg.2932"/>
<evidence type="ECO:0000313" key="2">
    <source>
        <dbReference type="Proteomes" id="UP000066624"/>
    </source>
</evidence>
<dbReference type="RefSeq" id="WP_049726728.1">
    <property type="nucleotide sequence ID" value="NZ_CP012154.1"/>
</dbReference>
<keyword evidence="2" id="KW-1185">Reference proteome</keyword>
<reference evidence="1 2" key="1">
    <citation type="submission" date="2015-07" db="EMBL/GenBank/DDBJ databases">
        <authorList>
            <person name="Noorani M."/>
        </authorList>
    </citation>
    <scope>NUCLEOTIDE SEQUENCE [LARGE SCALE GENOMIC DNA]</scope>
    <source>
        <strain evidence="1 2">KCTC 42284</strain>
    </source>
</reference>
<dbReference type="GO" id="GO:0004176">
    <property type="term" value="F:ATP-dependent peptidase activity"/>
    <property type="evidence" value="ECO:0007669"/>
    <property type="project" value="InterPro"/>
</dbReference>
<dbReference type="AlphaFoldDB" id="A0A0K0XZW5"/>
<protein>
    <submittedName>
        <fullName evidence="1">Uncharacterized protein</fullName>
    </submittedName>
</protein>
<dbReference type="GO" id="GO:0004222">
    <property type="term" value="F:metalloendopeptidase activity"/>
    <property type="evidence" value="ECO:0007669"/>
    <property type="project" value="InterPro"/>
</dbReference>
<dbReference type="GO" id="GO:0006508">
    <property type="term" value="P:proteolysis"/>
    <property type="evidence" value="ECO:0007669"/>
    <property type="project" value="InterPro"/>
</dbReference>
<dbReference type="EMBL" id="CP012154">
    <property type="protein sequence ID" value="AKS43223.1"/>
    <property type="molecule type" value="Genomic_DNA"/>
</dbReference>
<dbReference type="GO" id="GO:0005524">
    <property type="term" value="F:ATP binding"/>
    <property type="evidence" value="ECO:0007669"/>
    <property type="project" value="InterPro"/>
</dbReference>
<sequence length="208" mass="23361">MPQHGPRTWITLTAWHEAGHALAAMREGRCVVGASVSFERPGFGTTRMVTQDRPNHFNPMASPGNARASWEDSLARYLSELRILLAGPLAEAKAVGKPLRSMGGTSDLNRCDRLAERLQVLREFVEAQGVACGPDIPARFNHERDRVRRWLGRREIWNTIERIAAQLMDTQRVSAQDVFGHYLAARGERQHSLPLTWQVGSRAWDGMP</sequence>
<organism evidence="1 2">
    <name type="scientific">Wenzhouxiangella marina</name>
    <dbReference type="NCBI Taxonomy" id="1579979"/>
    <lineage>
        <taxon>Bacteria</taxon>
        <taxon>Pseudomonadati</taxon>
        <taxon>Pseudomonadota</taxon>
        <taxon>Gammaproteobacteria</taxon>
        <taxon>Chromatiales</taxon>
        <taxon>Wenzhouxiangellaceae</taxon>
        <taxon>Wenzhouxiangella</taxon>
    </lineage>
</organism>
<proteinExistence type="predicted"/>
<name>A0A0K0XZW5_9GAMM</name>
<dbReference type="Gene3D" id="1.20.58.760">
    <property type="entry name" value="Peptidase M41"/>
    <property type="match status" value="1"/>
</dbReference>
<accession>A0A0K0XZW5</accession>
<dbReference type="KEGG" id="wma:WM2015_2866"/>
<dbReference type="Proteomes" id="UP000066624">
    <property type="component" value="Chromosome"/>
</dbReference>
<dbReference type="InterPro" id="IPR037219">
    <property type="entry name" value="Peptidase_M41-like"/>
</dbReference>
<dbReference type="SUPFAM" id="SSF140990">
    <property type="entry name" value="FtsH protease domain-like"/>
    <property type="match status" value="1"/>
</dbReference>
<gene>
    <name evidence="1" type="ORF">WM2015_2866</name>
</gene>
<dbReference type="OrthoDB" id="263464at2"/>
<evidence type="ECO:0000313" key="1">
    <source>
        <dbReference type="EMBL" id="AKS43223.1"/>
    </source>
</evidence>